<evidence type="ECO:0000313" key="1">
    <source>
        <dbReference type="EMBL" id="QRD01641.1"/>
    </source>
</evidence>
<sequence length="129" mass="15146">AGRIERPLAHELNRAISLQQDHLTCEDFFILMTSSMARLRGNWQRFWAFALTRQRRLAGRNDRCTMPWLPQPLGVRNGRCWSRTELRCRLHITQMAALLTCTRGAVWGQSKLRRWQNVVDIWNPSIMIG</sequence>
<reference evidence="2" key="1">
    <citation type="journal article" date="2021" name="BMC Genomics">
        <title>Chromosome-level genome assembly and manually-curated proteome of model necrotroph Parastagonospora nodorum Sn15 reveals a genome-wide trove of candidate effector homologs, and redundancy of virulence-related functions within an accessory chromosome.</title>
        <authorList>
            <person name="Bertazzoni S."/>
            <person name="Jones D.A.B."/>
            <person name="Phan H.T."/>
            <person name="Tan K.-C."/>
            <person name="Hane J.K."/>
        </authorList>
    </citation>
    <scope>NUCLEOTIDE SEQUENCE [LARGE SCALE GENOMIC DNA]</scope>
    <source>
        <strain evidence="2">SN15 / ATCC MYA-4574 / FGSC 10173)</strain>
    </source>
</reference>
<gene>
    <name evidence="1" type="ORF">JI435_417080</name>
</gene>
<proteinExistence type="predicted"/>
<dbReference type="VEuPathDB" id="FungiDB:JI435_417080"/>
<accession>A0A7U2I370</accession>
<dbReference type="Proteomes" id="UP000663193">
    <property type="component" value="Chromosome 12"/>
</dbReference>
<dbReference type="EMBL" id="CP069034">
    <property type="protein sequence ID" value="QRD01641.1"/>
    <property type="molecule type" value="Genomic_DNA"/>
</dbReference>
<name>A0A7U2I370_PHANO</name>
<evidence type="ECO:0000313" key="2">
    <source>
        <dbReference type="Proteomes" id="UP000663193"/>
    </source>
</evidence>
<organism evidence="1 2">
    <name type="scientific">Phaeosphaeria nodorum (strain SN15 / ATCC MYA-4574 / FGSC 10173)</name>
    <name type="common">Glume blotch fungus</name>
    <name type="synonym">Parastagonospora nodorum</name>
    <dbReference type="NCBI Taxonomy" id="321614"/>
    <lineage>
        <taxon>Eukaryota</taxon>
        <taxon>Fungi</taxon>
        <taxon>Dikarya</taxon>
        <taxon>Ascomycota</taxon>
        <taxon>Pezizomycotina</taxon>
        <taxon>Dothideomycetes</taxon>
        <taxon>Pleosporomycetidae</taxon>
        <taxon>Pleosporales</taxon>
        <taxon>Pleosporineae</taxon>
        <taxon>Phaeosphaeriaceae</taxon>
        <taxon>Parastagonospora</taxon>
    </lineage>
</organism>
<keyword evidence="2" id="KW-1185">Reference proteome</keyword>
<feature type="non-terminal residue" evidence="1">
    <location>
        <position position="1"/>
    </location>
</feature>
<protein>
    <submittedName>
        <fullName evidence="1">Uncharacterized protein</fullName>
    </submittedName>
</protein>
<dbReference type="AlphaFoldDB" id="A0A7U2I370"/>